<proteinExistence type="predicted"/>
<evidence type="ECO:0000313" key="3">
    <source>
        <dbReference type="Proteomes" id="UP000325315"/>
    </source>
</evidence>
<dbReference type="InterPro" id="IPR013103">
    <property type="entry name" value="RVT_2"/>
</dbReference>
<accession>A0A5B6VAF7</accession>
<dbReference type="AlphaFoldDB" id="A0A5B6VAF7"/>
<evidence type="ECO:0000313" key="2">
    <source>
        <dbReference type="EMBL" id="KAA3465956.1"/>
    </source>
</evidence>
<evidence type="ECO:0000259" key="1">
    <source>
        <dbReference type="Pfam" id="PF07727"/>
    </source>
</evidence>
<dbReference type="Pfam" id="PF07727">
    <property type="entry name" value="RVT_2"/>
    <property type="match status" value="1"/>
</dbReference>
<dbReference type="OrthoDB" id="1929979at2759"/>
<dbReference type="EMBL" id="SMMG02000007">
    <property type="protein sequence ID" value="KAA3465956.1"/>
    <property type="molecule type" value="Genomic_DNA"/>
</dbReference>
<protein>
    <submittedName>
        <fullName evidence="2">Retrovirus-related Pol polyprotein from transposon TNT 1-94</fullName>
    </submittedName>
</protein>
<organism evidence="2 3">
    <name type="scientific">Gossypium australe</name>
    <dbReference type="NCBI Taxonomy" id="47621"/>
    <lineage>
        <taxon>Eukaryota</taxon>
        <taxon>Viridiplantae</taxon>
        <taxon>Streptophyta</taxon>
        <taxon>Embryophyta</taxon>
        <taxon>Tracheophyta</taxon>
        <taxon>Spermatophyta</taxon>
        <taxon>Magnoliopsida</taxon>
        <taxon>eudicotyledons</taxon>
        <taxon>Gunneridae</taxon>
        <taxon>Pentapetalae</taxon>
        <taxon>rosids</taxon>
        <taxon>malvids</taxon>
        <taxon>Malvales</taxon>
        <taxon>Malvaceae</taxon>
        <taxon>Malvoideae</taxon>
        <taxon>Gossypium</taxon>
    </lineage>
</organism>
<comment type="caution">
    <text evidence="2">The sequence shown here is derived from an EMBL/GenBank/DDBJ whole genome shotgun (WGS) entry which is preliminary data.</text>
</comment>
<dbReference type="Proteomes" id="UP000325315">
    <property type="component" value="Unassembled WGS sequence"/>
</dbReference>
<feature type="domain" description="Reverse transcriptase Ty1/copia-type" evidence="1">
    <location>
        <begin position="2"/>
        <end position="72"/>
    </location>
</feature>
<name>A0A5B6VAF7_9ROSI</name>
<gene>
    <name evidence="2" type="ORF">EPI10_001086</name>
</gene>
<reference evidence="3" key="1">
    <citation type="journal article" date="2019" name="Plant Biotechnol. J.">
        <title>Genome sequencing of the Australian wild diploid species Gossypium australe highlights disease resistance and delayed gland morphogenesis.</title>
        <authorList>
            <person name="Cai Y."/>
            <person name="Cai X."/>
            <person name="Wang Q."/>
            <person name="Wang P."/>
            <person name="Zhang Y."/>
            <person name="Cai C."/>
            <person name="Xu Y."/>
            <person name="Wang K."/>
            <person name="Zhou Z."/>
            <person name="Wang C."/>
            <person name="Geng S."/>
            <person name="Li B."/>
            <person name="Dong Q."/>
            <person name="Hou Y."/>
            <person name="Wang H."/>
            <person name="Ai P."/>
            <person name="Liu Z."/>
            <person name="Yi F."/>
            <person name="Sun M."/>
            <person name="An G."/>
            <person name="Cheng J."/>
            <person name="Zhang Y."/>
            <person name="Shi Q."/>
            <person name="Xie Y."/>
            <person name="Shi X."/>
            <person name="Chang Y."/>
            <person name="Huang F."/>
            <person name="Chen Y."/>
            <person name="Hong S."/>
            <person name="Mi L."/>
            <person name="Sun Q."/>
            <person name="Zhang L."/>
            <person name="Zhou B."/>
            <person name="Peng R."/>
            <person name="Zhang X."/>
            <person name="Liu F."/>
        </authorList>
    </citation>
    <scope>NUCLEOTIDE SEQUENCE [LARGE SCALE GENOMIC DNA]</scope>
    <source>
        <strain evidence="3">cv. PA1801</strain>
    </source>
</reference>
<sequence>MIGVKWVYRTKLNANGSIEKHRARLVVIDYAQVFCMDYSDTFAPVARLDTIRLLLAVATKMNWRVKKLTLSSLKVL</sequence>
<keyword evidence="3" id="KW-1185">Reference proteome</keyword>